<evidence type="ECO:0000259" key="1">
    <source>
        <dbReference type="Pfam" id="PF19081"/>
    </source>
</evidence>
<dbReference type="Pfam" id="PF13585">
    <property type="entry name" value="CHU_C"/>
    <property type="match status" value="1"/>
</dbReference>
<dbReference type="InterPro" id="IPR044023">
    <property type="entry name" value="Ig_7"/>
</dbReference>
<feature type="domain" description="Ig-like" evidence="1">
    <location>
        <begin position="1152"/>
        <end position="1232"/>
    </location>
</feature>
<reference evidence="2 3" key="1">
    <citation type="submission" date="2023-09" db="EMBL/GenBank/DDBJ databases">
        <authorList>
            <person name="Rey-Velasco X."/>
        </authorList>
    </citation>
    <scope>NUCLEOTIDE SEQUENCE [LARGE SCALE GENOMIC DNA]</scope>
    <source>
        <strain evidence="2 3">P050</strain>
    </source>
</reference>
<feature type="domain" description="Ig-like" evidence="1">
    <location>
        <begin position="351"/>
        <end position="425"/>
    </location>
</feature>
<feature type="domain" description="Ig-like" evidence="1">
    <location>
        <begin position="829"/>
        <end position="906"/>
    </location>
</feature>
<feature type="domain" description="Ig-like" evidence="1">
    <location>
        <begin position="668"/>
        <end position="745"/>
    </location>
</feature>
<sequence>MTKDKFILSKKVVLLFFIASFFIYNSSYSQCTNPDPTGSASQTFCFADDPRISALAATGGTIAWFDAPTGGNQYTSTAPLINGGIYYADDISSGGCSPNRLAVTVTMYGDYPSDMDVFVGKCASTDPTIADLSATGTNIEWYDAEIGGTQLNLTDALTDGTVYWAQQTENGCTSLRFPTVVTIVDPPAPIVVPTQSFCSPPSVTVADLQGVGSNIIWYDTETSTTPLDPATPLVDGEDYWGAQSSSAFPCESTVRAQTTVEVDTTPIAGTDGSYTTCEIDAVTTDLFSLLGGTPDTTGTWTGPSTLTGGHLGTYDPAINTAGTYTYTVTSSGICPNDSADVVVTITQIPPPTTSSSSQEFCEIDLATVANLAASGTSLLWYDTETSTTPLPTTDLLVDSEDYWASQTDATSGCESATRIMVNVTIITPPPPTTTNANQEFCEIDNPIIANLVATGDSINWYADTTSTVRLNPSDPLVDGEDYYATQIEAATGCESATRLMVTATIIVVPPPTTTEANQEFCEIDVATVADLAATGTGILWYDTATDTTPLDPTTAIIDGEDYFATQTDATSSCESVTRLTVTATIIVIPPPTTVETIQEFCEIDNSTIADLSATGSNIIWYASETDTAPLNATDALINGEDYWASQTDATSGCESSTRLVVTVTINTPPPPTTTQVDQEFCEIDNATIADLNATGNGILWYNTETSTTPLILTDALIDGEDYWASQTNASTGCESATRLVVNVIILVTPPPTTSSTSQSFCEIDSPTVANLAATGNNVSWYDNETDTTPLNETDLLVEGEDYWASQTDATTGCESTTRIVVTVTLTSPLPPTTTEVNQTFCEIDNATVADLDVTGTNIMWYASETDTTPLNSTDALVTGEDYWASQSDAVSGCESATRLVVNVTITTVPPPSTTETNQAFCLNDYLPGAPTIADLTATGSSIMWYASETDTTPLNATDVLIDGEDYWASQTDATSACASATRLVVTARVVALQAPTTSNPNQAFCASQNPTIADLQATGTNISWYDTDVATTPLNSTDALVDGEDYWATQSDDTIICESLLRLVVNVSIADVAPPVISTPSQAFCAVDMPTIADITVTGTAVVWYNSETSTTPLSDTELLVDGEDYWAADSDAVTGCQSSVRVAATVSLTDPGTPTLTTLGNEFCKIENPTLADLNSNVSPSNGGSVSWYDAYPNGNLLSLSEALIEGGTYYAAETDDSGCSSATALTVTVTLEACDDYAIEIYDGFSPSGNGINDTFKIKNLKELYPNFRVEFYNRWGAKVYTQNASKPDWDGTLNGNGELLPAGVYFVIVHFNEDGMKPIQDRLYLSR</sequence>
<dbReference type="Proteomes" id="UP001252186">
    <property type="component" value="Unassembled WGS sequence"/>
</dbReference>
<dbReference type="Pfam" id="PF19081">
    <property type="entry name" value="Ig_7"/>
    <property type="match status" value="5"/>
</dbReference>
<dbReference type="EMBL" id="JAVRHV010000002">
    <property type="protein sequence ID" value="MDT0552740.1"/>
    <property type="molecule type" value="Genomic_DNA"/>
</dbReference>
<keyword evidence="3" id="KW-1185">Reference proteome</keyword>
<organism evidence="2 3">
    <name type="scientific">Urechidicola vernalis</name>
    <dbReference type="NCBI Taxonomy" id="3075600"/>
    <lineage>
        <taxon>Bacteria</taxon>
        <taxon>Pseudomonadati</taxon>
        <taxon>Bacteroidota</taxon>
        <taxon>Flavobacteriia</taxon>
        <taxon>Flavobacteriales</taxon>
        <taxon>Flavobacteriaceae</taxon>
        <taxon>Urechidicola</taxon>
    </lineage>
</organism>
<gene>
    <name evidence="2" type="ORF">RM519_05735</name>
</gene>
<accession>A0ABU2Y3K2</accession>
<evidence type="ECO:0000313" key="3">
    <source>
        <dbReference type="Proteomes" id="UP001252186"/>
    </source>
</evidence>
<name>A0ABU2Y3K2_9FLAO</name>
<dbReference type="NCBIfam" id="TIGR04131">
    <property type="entry name" value="Bac_Flav_CTERM"/>
    <property type="match status" value="1"/>
</dbReference>
<feature type="domain" description="Ig-like" evidence="1">
    <location>
        <begin position="36"/>
        <end position="107"/>
    </location>
</feature>
<evidence type="ECO:0000313" key="2">
    <source>
        <dbReference type="EMBL" id="MDT0552740.1"/>
    </source>
</evidence>
<protein>
    <submittedName>
        <fullName evidence="2">Gliding motility-associated C-terminal domain-containing protein</fullName>
    </submittedName>
</protein>
<comment type="caution">
    <text evidence="2">The sequence shown here is derived from an EMBL/GenBank/DDBJ whole genome shotgun (WGS) entry which is preliminary data.</text>
</comment>
<dbReference type="RefSeq" id="WP_311592674.1">
    <property type="nucleotide sequence ID" value="NZ_JAVRHV010000002.1"/>
</dbReference>
<dbReference type="InterPro" id="IPR026341">
    <property type="entry name" value="T9SS_type_B"/>
</dbReference>
<proteinExistence type="predicted"/>